<accession>A0A0G4HCN2</accession>
<dbReference type="EMBL" id="CDMZ01002311">
    <property type="protein sequence ID" value="CEM41788.1"/>
    <property type="molecule type" value="Genomic_DNA"/>
</dbReference>
<organism evidence="2">
    <name type="scientific">Chromera velia CCMP2878</name>
    <dbReference type="NCBI Taxonomy" id="1169474"/>
    <lineage>
        <taxon>Eukaryota</taxon>
        <taxon>Sar</taxon>
        <taxon>Alveolata</taxon>
        <taxon>Colpodellida</taxon>
        <taxon>Chromeraceae</taxon>
        <taxon>Chromera</taxon>
    </lineage>
</organism>
<evidence type="ECO:0000313" key="2">
    <source>
        <dbReference type="EMBL" id="CEM41788.1"/>
    </source>
</evidence>
<feature type="region of interest" description="Disordered" evidence="1">
    <location>
        <begin position="1"/>
        <end position="37"/>
    </location>
</feature>
<dbReference type="SUPFAM" id="SSF53098">
    <property type="entry name" value="Ribonuclease H-like"/>
    <property type="match status" value="1"/>
</dbReference>
<dbReference type="InterPro" id="IPR012337">
    <property type="entry name" value="RNaseH-like_sf"/>
</dbReference>
<feature type="region of interest" description="Disordered" evidence="1">
    <location>
        <begin position="479"/>
        <end position="582"/>
    </location>
</feature>
<dbReference type="VEuPathDB" id="CryptoDB:Cvel_6357"/>
<name>A0A0G4HCN2_9ALVE</name>
<evidence type="ECO:0008006" key="3">
    <source>
        <dbReference type="Google" id="ProtNLM"/>
    </source>
</evidence>
<proteinExistence type="predicted"/>
<feature type="compositionally biased region" description="Gly residues" evidence="1">
    <location>
        <begin position="1"/>
        <end position="11"/>
    </location>
</feature>
<dbReference type="InterPro" id="IPR036397">
    <property type="entry name" value="RNaseH_sf"/>
</dbReference>
<feature type="compositionally biased region" description="Basic and acidic residues" evidence="1">
    <location>
        <begin position="21"/>
        <end position="35"/>
    </location>
</feature>
<gene>
    <name evidence="2" type="ORF">Cvel_6357</name>
</gene>
<protein>
    <recommendedName>
        <fullName evidence="3">Integrase catalytic domain-containing protein</fullName>
    </recommendedName>
</protein>
<dbReference type="Gene3D" id="3.30.420.10">
    <property type="entry name" value="Ribonuclease H-like superfamily/Ribonuclease H"/>
    <property type="match status" value="1"/>
</dbReference>
<dbReference type="AlphaFoldDB" id="A0A0G4HCN2"/>
<evidence type="ECO:0000256" key="1">
    <source>
        <dbReference type="SAM" id="MobiDB-lite"/>
    </source>
</evidence>
<dbReference type="PhylomeDB" id="A0A0G4HCN2"/>
<reference evidence="2" key="1">
    <citation type="submission" date="2014-11" db="EMBL/GenBank/DDBJ databases">
        <authorList>
            <person name="Otto D Thomas"/>
            <person name="Naeem Raeece"/>
        </authorList>
    </citation>
    <scope>NUCLEOTIDE SEQUENCE</scope>
</reference>
<feature type="compositionally biased region" description="Basic and acidic residues" evidence="1">
    <location>
        <begin position="549"/>
        <end position="567"/>
    </location>
</feature>
<dbReference type="GO" id="GO:0003676">
    <property type="term" value="F:nucleic acid binding"/>
    <property type="evidence" value="ECO:0007669"/>
    <property type="project" value="InterPro"/>
</dbReference>
<sequence length="889" mass="99375">MQAARGGGPGRYNGKAAYAADEWKGQGHSPDHNEDAEGGIIKQQQGTTFQFCDGAPKPWFVTETHKAYVVPEHEIERKPPDPPKQVQSMNRVRGKGWKVLLLWVYLTEDPVPYLMREDHEEGETLLRREGKDSYVIVRDARGFLIEVVVENPKGDATSNLPFTTTIIPTVDEVKEAMQKTGGAWAIRERTISFEELRAYYRRFGHIGRDKLEPTLASRGMHARTRDWKRLETECRLCPLKNATIPTLVPVPTRHEDAGGPFQIMQLDHWFPNDDEVNGPHACCLSVLDEYSGMDLDYPLRSRNHSVDGVRDHIEFVESFGDVQFQKEGPKAVAGRIRCDKAPEFRGGPLGDFVERRGMTFLDNPAGEKGPLGFVEGKNRYRRTELAALRAEWKRRFGSCPKSLWGHQARGVALIRVKLYSKVLRTGQWEKAFGVPPPFRFLIGDIDGKWKFAGLSDTTVRKTDVLRYFEFAGGHLPPAIEAEISSPPSAQVGGCEQEAPAQREEEAESGDQAEGGEVQAAGGGDNSDNNDSLFGENHLTLDALTGGQLGEERRNREAEQEEMRDNGERSSGGPPGFDLSERPPAQNVFFLAPTHDCFYLGPDPEHPLTVPDGFKQGSTQTPALPEEVAKGDFDIACRDEWLKNIVDICGAFLTAPNRSEKHAAIIIPDWLPEILDTNPYDDINDEDYAELCRAALAIKPGELQLIEKGLYGMPYSGNIFDKSLTEVQGQAGYKRVETGVAIKVGESEQAADGVQINGIDDVFGGRKRKKEMEGEIKFLKTKFDWGHLRELSPQSSIKYAGMDFMFSHSTAEISQESYCRGVNTDAIWRVLGEKRKGGEVRAAELEPATEKEKEGRLELLMRNINGVLHWMVRTRPNRRVWADVLSCHST</sequence>